<organism evidence="1">
    <name type="scientific">Rhizophagus irregularis (strain DAOM 181602 / DAOM 197198 / MUCL 43194)</name>
    <name type="common">Arbuscular mycorrhizal fungus</name>
    <name type="synonym">Glomus intraradices</name>
    <dbReference type="NCBI Taxonomy" id="747089"/>
    <lineage>
        <taxon>Eukaryota</taxon>
        <taxon>Fungi</taxon>
        <taxon>Fungi incertae sedis</taxon>
        <taxon>Mucoromycota</taxon>
        <taxon>Glomeromycotina</taxon>
        <taxon>Glomeromycetes</taxon>
        <taxon>Glomerales</taxon>
        <taxon>Glomeraceae</taxon>
        <taxon>Rhizophagus</taxon>
    </lineage>
</organism>
<evidence type="ECO:0000313" key="1">
    <source>
        <dbReference type="EMBL" id="ESA16415.1"/>
    </source>
</evidence>
<name>U9U7Q2_RHIID</name>
<accession>U9U7Q2</accession>
<gene>
    <name evidence="1" type="ORF">GLOINDRAFT_22834</name>
</gene>
<proteinExistence type="predicted"/>
<dbReference type="AlphaFoldDB" id="U9U7Q2"/>
<sequence>MTKDTSRIQYKEAVDFVSKFNDIFYQSLSFHLSSFIEDCFFKDLFNKNLSKAVNKAQLLIENNICLIQNLGKFRCPVFYMTDDESLADEPDVTEFNHKVNKLRSRASKTVANTPPKLPDIVMTPVDQTVIPENSRKKDKQKRVLQPYEKSLCDFC</sequence>
<protein>
    <submittedName>
        <fullName evidence="1">Uncharacterized protein</fullName>
    </submittedName>
</protein>
<dbReference type="HOGENOM" id="CLU_1696424_0_0_1"/>
<reference evidence="1" key="1">
    <citation type="submission" date="2013-07" db="EMBL/GenBank/DDBJ databases">
        <title>The genome of an arbuscular mycorrhizal fungus provides insights into the evolution of the oldest plant symbiosis.</title>
        <authorList>
            <consortium name="DOE Joint Genome Institute"/>
            <person name="Tisserant E."/>
            <person name="Malbreil M."/>
            <person name="Kuo A."/>
            <person name="Kohler A."/>
            <person name="Symeonidi A."/>
            <person name="Balestrini R."/>
            <person name="Charron P."/>
            <person name="Duensing N."/>
            <person name="Frei-dit-Frey N."/>
            <person name="Gianinazzi-Pearson V."/>
            <person name="Gilbert B."/>
            <person name="Handa Y."/>
            <person name="Hijri M."/>
            <person name="Kaul R."/>
            <person name="Kawaguchi M."/>
            <person name="Krajinski F."/>
            <person name="Lammers P."/>
            <person name="Lapierre D."/>
            <person name="Masclaux F.G."/>
            <person name="Murat C."/>
            <person name="Morin E."/>
            <person name="Ndikumana S."/>
            <person name="Pagni M."/>
            <person name="Petitpierre D."/>
            <person name="Requena N."/>
            <person name="Rosikiewicz P."/>
            <person name="Riley R."/>
            <person name="Saito K."/>
            <person name="San Clemente H."/>
            <person name="Shapiro H."/>
            <person name="van Tuinen D."/>
            <person name="Becard G."/>
            <person name="Bonfante P."/>
            <person name="Paszkowski U."/>
            <person name="Shachar-Hill Y."/>
            <person name="Young J.P."/>
            <person name="Sanders I.R."/>
            <person name="Henrissat B."/>
            <person name="Rensing S.A."/>
            <person name="Grigoriev I.V."/>
            <person name="Corradi N."/>
            <person name="Roux C."/>
            <person name="Martin F."/>
        </authorList>
    </citation>
    <scope>NUCLEOTIDE SEQUENCE</scope>
    <source>
        <strain evidence="1">DAOM 197198</strain>
    </source>
</reference>
<dbReference type="EMBL" id="KI281076">
    <property type="protein sequence ID" value="ESA16415.1"/>
    <property type="molecule type" value="Genomic_DNA"/>
</dbReference>